<gene>
    <name evidence="1" type="ORF">L6452_03893</name>
</gene>
<dbReference type="Proteomes" id="UP001055879">
    <property type="component" value="Linkage Group LG01"/>
</dbReference>
<proteinExistence type="predicted"/>
<accession>A0ACB9FNZ3</accession>
<organism evidence="1 2">
    <name type="scientific">Arctium lappa</name>
    <name type="common">Greater burdock</name>
    <name type="synonym">Lappa major</name>
    <dbReference type="NCBI Taxonomy" id="4217"/>
    <lineage>
        <taxon>Eukaryota</taxon>
        <taxon>Viridiplantae</taxon>
        <taxon>Streptophyta</taxon>
        <taxon>Embryophyta</taxon>
        <taxon>Tracheophyta</taxon>
        <taxon>Spermatophyta</taxon>
        <taxon>Magnoliopsida</taxon>
        <taxon>eudicotyledons</taxon>
        <taxon>Gunneridae</taxon>
        <taxon>Pentapetalae</taxon>
        <taxon>asterids</taxon>
        <taxon>campanulids</taxon>
        <taxon>Asterales</taxon>
        <taxon>Asteraceae</taxon>
        <taxon>Carduoideae</taxon>
        <taxon>Cardueae</taxon>
        <taxon>Arctiinae</taxon>
        <taxon>Arctium</taxon>
    </lineage>
</organism>
<evidence type="ECO:0000313" key="2">
    <source>
        <dbReference type="Proteomes" id="UP001055879"/>
    </source>
</evidence>
<comment type="caution">
    <text evidence="1">The sequence shown here is derived from an EMBL/GenBank/DDBJ whole genome shotgun (WGS) entry which is preliminary data.</text>
</comment>
<reference evidence="2" key="1">
    <citation type="journal article" date="2022" name="Mol. Ecol. Resour.">
        <title>The genomes of chicory, endive, great burdock and yacon provide insights into Asteraceae palaeo-polyploidization history and plant inulin production.</title>
        <authorList>
            <person name="Fan W."/>
            <person name="Wang S."/>
            <person name="Wang H."/>
            <person name="Wang A."/>
            <person name="Jiang F."/>
            <person name="Liu H."/>
            <person name="Zhao H."/>
            <person name="Xu D."/>
            <person name="Zhang Y."/>
        </authorList>
    </citation>
    <scope>NUCLEOTIDE SEQUENCE [LARGE SCALE GENOMIC DNA]</scope>
    <source>
        <strain evidence="2">cv. Niubang</strain>
    </source>
</reference>
<sequence>MSTTSSRIEPTMSHLTDFSLSHVQTAEAPKSRKLGRHYASELEPPNNEPSSDREENSGNTTSEEDGGYLEKQHHHGSRSNDKSIVGGGVILGGLVMAFVLSIVCYIRATKRRSALEPPTPTTVNSKINYLLFASYPNPSALPKRSLVITFRGVLFSPPHFCCTSIFQSIPEIKPLSLAHAC</sequence>
<reference evidence="1 2" key="2">
    <citation type="journal article" date="2022" name="Mol. Ecol. Resour.">
        <title>The genomes of chicory, endive, great burdock and yacon provide insights into Asteraceae paleo-polyploidization history and plant inulin production.</title>
        <authorList>
            <person name="Fan W."/>
            <person name="Wang S."/>
            <person name="Wang H."/>
            <person name="Wang A."/>
            <person name="Jiang F."/>
            <person name="Liu H."/>
            <person name="Zhao H."/>
            <person name="Xu D."/>
            <person name="Zhang Y."/>
        </authorList>
    </citation>
    <scope>NUCLEOTIDE SEQUENCE [LARGE SCALE GENOMIC DNA]</scope>
    <source>
        <strain evidence="2">cv. Niubang</strain>
    </source>
</reference>
<protein>
    <submittedName>
        <fullName evidence="1">Uncharacterized protein</fullName>
    </submittedName>
</protein>
<name>A0ACB9FNZ3_ARCLA</name>
<dbReference type="EMBL" id="CM042047">
    <property type="protein sequence ID" value="KAI3772701.1"/>
    <property type="molecule type" value="Genomic_DNA"/>
</dbReference>
<evidence type="ECO:0000313" key="1">
    <source>
        <dbReference type="EMBL" id="KAI3772701.1"/>
    </source>
</evidence>
<keyword evidence="2" id="KW-1185">Reference proteome</keyword>